<comment type="similarity">
    <text evidence="3 6">Belongs to the DHNA family.</text>
</comment>
<sequence>MDTIYVSGMKFYGYHGVFAEETKLGQRFEVDVAAGVDLREAGRSDDLEKSVNYGEIYSVVKEIMEGQPVKLVETLAENISASLLARFSLIEEVTVKVIKPDPPIPGHYDAVAVEIKRSRNE</sequence>
<protein>
    <recommendedName>
        <fullName evidence="6">7,8-dihydroneopterin aldolase</fullName>
        <ecNumber evidence="6">4.1.2.25</ecNumber>
    </recommendedName>
</protein>
<dbReference type="InterPro" id="IPR006157">
    <property type="entry name" value="FolB_dom"/>
</dbReference>
<dbReference type="EMBL" id="NOII01000007">
    <property type="protein sequence ID" value="OYD56978.1"/>
    <property type="molecule type" value="Genomic_DNA"/>
</dbReference>
<name>A0A235F6Z1_9BACL</name>
<dbReference type="UniPathway" id="UPA00077">
    <property type="reaction ID" value="UER00154"/>
</dbReference>
<keyword evidence="9" id="KW-1185">Reference proteome</keyword>
<dbReference type="GO" id="GO:0004150">
    <property type="term" value="F:dihydroneopterin aldolase activity"/>
    <property type="evidence" value="ECO:0007669"/>
    <property type="project" value="UniProtKB-UniRule"/>
</dbReference>
<evidence type="ECO:0000313" key="9">
    <source>
        <dbReference type="Proteomes" id="UP000215059"/>
    </source>
</evidence>
<dbReference type="GO" id="GO:0046656">
    <property type="term" value="P:folic acid biosynthetic process"/>
    <property type="evidence" value="ECO:0007669"/>
    <property type="project" value="UniProtKB-UniRule"/>
</dbReference>
<dbReference type="Proteomes" id="UP000215059">
    <property type="component" value="Unassembled WGS sequence"/>
</dbReference>
<evidence type="ECO:0000256" key="4">
    <source>
        <dbReference type="ARBA" id="ARBA00022909"/>
    </source>
</evidence>
<keyword evidence="5 6" id="KW-0456">Lyase</keyword>
<dbReference type="InterPro" id="IPR006156">
    <property type="entry name" value="Dihydroneopterin_aldolase"/>
</dbReference>
<feature type="domain" description="Dihydroneopterin aldolase/epimerase" evidence="7">
    <location>
        <begin position="4"/>
        <end position="117"/>
    </location>
</feature>
<dbReference type="OrthoDB" id="9803748at2"/>
<dbReference type="CDD" id="cd00534">
    <property type="entry name" value="DHNA_DHNTPE"/>
    <property type="match status" value="1"/>
</dbReference>
<dbReference type="Gene3D" id="3.30.1130.10">
    <property type="match status" value="1"/>
</dbReference>
<gene>
    <name evidence="8" type="primary">folB</name>
    <name evidence="8" type="ORF">CGZ90_14395</name>
</gene>
<comment type="function">
    <text evidence="6">Catalyzes the conversion of 7,8-dihydroneopterin to 6-hydroxymethyl-7,8-dihydropterin.</text>
</comment>
<comment type="caution">
    <text evidence="8">The sequence shown here is derived from an EMBL/GenBank/DDBJ whole genome shotgun (WGS) entry which is preliminary data.</text>
</comment>
<evidence type="ECO:0000256" key="5">
    <source>
        <dbReference type="ARBA" id="ARBA00023239"/>
    </source>
</evidence>
<dbReference type="SUPFAM" id="SSF55620">
    <property type="entry name" value="Tetrahydrobiopterin biosynthesis enzymes-like"/>
    <property type="match status" value="1"/>
</dbReference>
<organism evidence="8 9">
    <name type="scientific">Fictibacillus aquaticus</name>
    <dbReference type="NCBI Taxonomy" id="2021314"/>
    <lineage>
        <taxon>Bacteria</taxon>
        <taxon>Bacillati</taxon>
        <taxon>Bacillota</taxon>
        <taxon>Bacilli</taxon>
        <taxon>Bacillales</taxon>
        <taxon>Fictibacillaceae</taxon>
        <taxon>Fictibacillus</taxon>
    </lineage>
</organism>
<dbReference type="GO" id="GO:0046654">
    <property type="term" value="P:tetrahydrofolate biosynthetic process"/>
    <property type="evidence" value="ECO:0007669"/>
    <property type="project" value="UniProtKB-UniRule"/>
</dbReference>
<dbReference type="FunFam" id="3.30.1130.10:FF:000003">
    <property type="entry name" value="7,8-dihydroneopterin aldolase"/>
    <property type="match status" value="1"/>
</dbReference>
<reference evidence="8 9" key="1">
    <citation type="submission" date="2017-07" db="EMBL/GenBank/DDBJ databases">
        <title>Fictibacillus sp. nov. GDSW-R2A3 Genome sequencing and assembly.</title>
        <authorList>
            <person name="Mayilraj S."/>
        </authorList>
    </citation>
    <scope>NUCLEOTIDE SEQUENCE [LARGE SCALE GENOMIC DNA]</scope>
    <source>
        <strain evidence="8 9">GDSW-R2A3</strain>
    </source>
</reference>
<evidence type="ECO:0000259" key="7">
    <source>
        <dbReference type="SMART" id="SM00905"/>
    </source>
</evidence>
<dbReference type="InterPro" id="IPR043133">
    <property type="entry name" value="GTP-CH-I_C/QueF"/>
</dbReference>
<keyword evidence="4 6" id="KW-0289">Folate biosynthesis</keyword>
<evidence type="ECO:0000256" key="6">
    <source>
        <dbReference type="RuleBase" id="RU362079"/>
    </source>
</evidence>
<comment type="pathway">
    <text evidence="2 6">Cofactor biosynthesis; tetrahydrofolate biosynthesis; 2-amino-4-hydroxy-6-hydroxymethyl-7,8-dihydropteridine diphosphate from 7,8-dihydroneopterin triphosphate: step 3/4.</text>
</comment>
<proteinExistence type="inferred from homology"/>
<dbReference type="AlphaFoldDB" id="A0A235F6Z1"/>
<dbReference type="PANTHER" id="PTHR42844:SF1">
    <property type="entry name" value="DIHYDRONEOPTERIN ALDOLASE 1-RELATED"/>
    <property type="match status" value="1"/>
</dbReference>
<evidence type="ECO:0000313" key="8">
    <source>
        <dbReference type="EMBL" id="OYD56978.1"/>
    </source>
</evidence>
<dbReference type="SMART" id="SM00905">
    <property type="entry name" value="FolB"/>
    <property type="match status" value="1"/>
</dbReference>
<dbReference type="GO" id="GO:0005737">
    <property type="term" value="C:cytoplasm"/>
    <property type="evidence" value="ECO:0007669"/>
    <property type="project" value="TreeGrafter"/>
</dbReference>
<accession>A0A235F6Z1</accession>
<dbReference type="NCBIfam" id="TIGR00525">
    <property type="entry name" value="folB"/>
    <property type="match status" value="1"/>
</dbReference>
<dbReference type="NCBIfam" id="TIGR00526">
    <property type="entry name" value="folB_dom"/>
    <property type="match status" value="1"/>
</dbReference>
<evidence type="ECO:0000256" key="1">
    <source>
        <dbReference type="ARBA" id="ARBA00001353"/>
    </source>
</evidence>
<comment type="catalytic activity">
    <reaction evidence="1 6">
        <text>7,8-dihydroneopterin = 6-hydroxymethyl-7,8-dihydropterin + glycolaldehyde</text>
        <dbReference type="Rhea" id="RHEA:10540"/>
        <dbReference type="ChEBI" id="CHEBI:17001"/>
        <dbReference type="ChEBI" id="CHEBI:17071"/>
        <dbReference type="ChEBI" id="CHEBI:44841"/>
        <dbReference type="EC" id="4.1.2.25"/>
    </reaction>
</comment>
<dbReference type="PANTHER" id="PTHR42844">
    <property type="entry name" value="DIHYDRONEOPTERIN ALDOLASE 1-RELATED"/>
    <property type="match status" value="1"/>
</dbReference>
<dbReference type="RefSeq" id="WP_094253233.1">
    <property type="nucleotide sequence ID" value="NZ_JBHLXL010000003.1"/>
</dbReference>
<dbReference type="EC" id="4.1.2.25" evidence="6"/>
<dbReference type="Pfam" id="PF02152">
    <property type="entry name" value="FolB"/>
    <property type="match status" value="1"/>
</dbReference>
<evidence type="ECO:0000256" key="2">
    <source>
        <dbReference type="ARBA" id="ARBA00005013"/>
    </source>
</evidence>
<evidence type="ECO:0000256" key="3">
    <source>
        <dbReference type="ARBA" id="ARBA00005708"/>
    </source>
</evidence>